<keyword evidence="1" id="KW-1133">Transmembrane helix</keyword>
<gene>
    <name evidence="2" type="ordered locus">Arnit_0206</name>
</gene>
<keyword evidence="1" id="KW-0472">Membrane</keyword>
<dbReference type="Proteomes" id="UP000000939">
    <property type="component" value="Chromosome"/>
</dbReference>
<proteinExistence type="predicted"/>
<evidence type="ECO:0000256" key="1">
    <source>
        <dbReference type="SAM" id="Phobius"/>
    </source>
</evidence>
<protein>
    <submittedName>
        <fullName evidence="2">Uncharacterized protein</fullName>
    </submittedName>
</protein>
<feature type="transmembrane region" description="Helical" evidence="1">
    <location>
        <begin position="26"/>
        <end position="59"/>
    </location>
</feature>
<dbReference type="STRING" id="572480.Arnit_0206"/>
<sequence>MLIYLVIFVILGFVLAKFIKKPKVALLIALIISIAIGVFYAPMWGIVCLGEMAFGYFAFIFTRD</sequence>
<dbReference type="RefSeq" id="WP_013134017.1">
    <property type="nucleotide sequence ID" value="NC_014166.1"/>
</dbReference>
<reference evidence="2 3" key="1">
    <citation type="journal article" date="2010" name="Stand. Genomic Sci.">
        <title>Complete genome sequence of Arcobacter nitrofigilis type strain (CI).</title>
        <authorList>
            <person name="Pati A."/>
            <person name="Gronow S."/>
            <person name="Lapidus A."/>
            <person name="Copeland A."/>
            <person name="Glavina Del Rio T."/>
            <person name="Nolan M."/>
            <person name="Lucas S."/>
            <person name="Tice H."/>
            <person name="Cheng J.F."/>
            <person name="Han C."/>
            <person name="Chertkov O."/>
            <person name="Bruce D."/>
            <person name="Tapia R."/>
            <person name="Goodwin L."/>
            <person name="Pitluck S."/>
            <person name="Liolios K."/>
            <person name="Ivanova N."/>
            <person name="Mavromatis K."/>
            <person name="Chen A."/>
            <person name="Palaniappan K."/>
            <person name="Land M."/>
            <person name="Hauser L."/>
            <person name="Chang Y.J."/>
            <person name="Jeffries C.D."/>
            <person name="Detter J.C."/>
            <person name="Rohde M."/>
            <person name="Goker M."/>
            <person name="Bristow J."/>
            <person name="Eisen J.A."/>
            <person name="Markowitz V."/>
            <person name="Hugenholtz P."/>
            <person name="Klenk H.P."/>
            <person name="Kyrpides N.C."/>
        </authorList>
    </citation>
    <scope>NUCLEOTIDE SEQUENCE [LARGE SCALE GENOMIC DNA]</scope>
    <source>
        <strain evidence="3">ATCC 33309 / DSM 7299 / CCUG 15893 / LMG 7604 / NCTC 12251 / CI</strain>
    </source>
</reference>
<organism evidence="2 3">
    <name type="scientific">Arcobacter nitrofigilis (strain ATCC 33309 / DSM 7299 / CCUG 15893 / LMG 7604 / NCTC 12251 / CI)</name>
    <name type="common">Campylobacter nitrofigilis</name>
    <dbReference type="NCBI Taxonomy" id="572480"/>
    <lineage>
        <taxon>Bacteria</taxon>
        <taxon>Pseudomonadati</taxon>
        <taxon>Campylobacterota</taxon>
        <taxon>Epsilonproteobacteria</taxon>
        <taxon>Campylobacterales</taxon>
        <taxon>Arcobacteraceae</taxon>
        <taxon>Arcobacter</taxon>
    </lineage>
</organism>
<dbReference type="EMBL" id="CP001999">
    <property type="protein sequence ID" value="ADG91872.1"/>
    <property type="molecule type" value="Genomic_DNA"/>
</dbReference>
<keyword evidence="1" id="KW-0812">Transmembrane</keyword>
<keyword evidence="3" id="KW-1185">Reference proteome</keyword>
<dbReference type="KEGG" id="ant:Arnit_0206"/>
<accession>D5V4D9</accession>
<evidence type="ECO:0000313" key="2">
    <source>
        <dbReference type="EMBL" id="ADG91872.1"/>
    </source>
</evidence>
<dbReference type="HOGENOM" id="CLU_2857907_0_0_7"/>
<dbReference type="AlphaFoldDB" id="D5V4D9"/>
<name>D5V4D9_ARCNC</name>
<evidence type="ECO:0000313" key="3">
    <source>
        <dbReference type="Proteomes" id="UP000000939"/>
    </source>
</evidence>